<protein>
    <recommendedName>
        <fullName evidence="4">Mitochondrial adapter protein MCP1 transmembrane domain-containing protein</fullName>
    </recommendedName>
</protein>
<reference evidence="2 3" key="1">
    <citation type="journal article" date="2019" name="Sci. Rep.">
        <title>Comparative genomics of chytrid fungi reveal insights into the obligate biotrophic and pathogenic lifestyle of Synchytrium endobioticum.</title>
        <authorList>
            <person name="van de Vossenberg B.T.L.H."/>
            <person name="Warris S."/>
            <person name="Nguyen H.D.T."/>
            <person name="van Gent-Pelzer M.P.E."/>
            <person name="Joly D.L."/>
            <person name="van de Geest H.C."/>
            <person name="Bonants P.J.M."/>
            <person name="Smith D.S."/>
            <person name="Levesque C.A."/>
            <person name="van der Lee T.A.J."/>
        </authorList>
    </citation>
    <scope>NUCLEOTIDE SEQUENCE [LARGE SCALE GENOMIC DNA]</scope>
    <source>
        <strain evidence="2 3">JEL517</strain>
    </source>
</reference>
<dbReference type="GO" id="GO:0055088">
    <property type="term" value="P:lipid homeostasis"/>
    <property type="evidence" value="ECO:0007669"/>
    <property type="project" value="InterPro"/>
</dbReference>
<keyword evidence="1" id="KW-1133">Transmembrane helix</keyword>
<keyword evidence="3" id="KW-1185">Reference proteome</keyword>
<dbReference type="InterPro" id="IPR039960">
    <property type="entry name" value="MCP1"/>
</dbReference>
<dbReference type="GO" id="GO:0016020">
    <property type="term" value="C:membrane"/>
    <property type="evidence" value="ECO:0007669"/>
    <property type="project" value="InterPro"/>
</dbReference>
<dbReference type="PANTHER" id="PTHR38409">
    <property type="entry name" value="MDM10-COMPLEMENTING PROTEIN 1"/>
    <property type="match status" value="1"/>
</dbReference>
<dbReference type="InterPro" id="IPR034804">
    <property type="entry name" value="SQR/QFR_C/D"/>
</dbReference>
<dbReference type="Gene3D" id="1.20.1300.10">
    <property type="entry name" value="Fumarate reductase/succinate dehydrogenase, transmembrane subunit"/>
    <property type="match status" value="1"/>
</dbReference>
<name>A0A507C0P1_9FUNG</name>
<organism evidence="2 3">
    <name type="scientific">Synchytrium microbalum</name>
    <dbReference type="NCBI Taxonomy" id="1806994"/>
    <lineage>
        <taxon>Eukaryota</taxon>
        <taxon>Fungi</taxon>
        <taxon>Fungi incertae sedis</taxon>
        <taxon>Chytridiomycota</taxon>
        <taxon>Chytridiomycota incertae sedis</taxon>
        <taxon>Chytridiomycetes</taxon>
        <taxon>Synchytriales</taxon>
        <taxon>Synchytriaceae</taxon>
        <taxon>Synchytrium</taxon>
    </lineage>
</organism>
<dbReference type="OrthoDB" id="10259513at2759"/>
<dbReference type="GeneID" id="42005263"/>
<accession>A0A507C0P1</accession>
<gene>
    <name evidence="2" type="ORF">SmJEL517_g04038</name>
</gene>
<sequence>MGDRLRLDHVLAIIQSGTGLTFATFATIHLGGHLLSHIDFDLSNSVLHAVRPYYQNAVVEPIVVFGSVIIHAVVSVTRWYLRRGRTSGAAKENSTVPYAVSERKWHRNMGWVLLPLFCIHSNATRIGLLKGYALDKMPNFDLYQASLPAHLFPMFFTPYYSLLTGGLLIHMAYGIGYAMQTFGVKMPTIQDKDKRTIWYYALAAIGISTTLAVSGYYYNVRFTPEHIKIASGIAADLHPDQLFVKNAIAKMFGSQYVTNWK</sequence>
<comment type="caution">
    <text evidence="2">The sequence shown here is derived from an EMBL/GenBank/DDBJ whole genome shotgun (WGS) entry which is preliminary data.</text>
</comment>
<evidence type="ECO:0000313" key="3">
    <source>
        <dbReference type="Proteomes" id="UP000319731"/>
    </source>
</evidence>
<feature type="transmembrane region" description="Helical" evidence="1">
    <location>
        <begin position="197"/>
        <end position="218"/>
    </location>
</feature>
<dbReference type="AlphaFoldDB" id="A0A507C0P1"/>
<dbReference type="SUPFAM" id="SSF81343">
    <property type="entry name" value="Fumarate reductase respiratory complex transmembrane subunits"/>
    <property type="match status" value="1"/>
</dbReference>
<feature type="transmembrane region" description="Helical" evidence="1">
    <location>
        <begin position="154"/>
        <end position="176"/>
    </location>
</feature>
<keyword evidence="1" id="KW-0472">Membrane</keyword>
<dbReference type="PANTHER" id="PTHR38409:SF1">
    <property type="entry name" value="MITOCHONDRIAL ADAPTER PROTEIN MCP1"/>
    <property type="match status" value="1"/>
</dbReference>
<proteinExistence type="predicted"/>
<dbReference type="RefSeq" id="XP_031024076.1">
    <property type="nucleotide sequence ID" value="XM_031169966.1"/>
</dbReference>
<feature type="transmembrane region" description="Helical" evidence="1">
    <location>
        <begin position="111"/>
        <end position="134"/>
    </location>
</feature>
<feature type="transmembrane region" description="Helical" evidence="1">
    <location>
        <begin position="62"/>
        <end position="81"/>
    </location>
</feature>
<evidence type="ECO:0008006" key="4">
    <source>
        <dbReference type="Google" id="ProtNLM"/>
    </source>
</evidence>
<dbReference type="Proteomes" id="UP000319731">
    <property type="component" value="Unassembled WGS sequence"/>
</dbReference>
<feature type="transmembrane region" description="Helical" evidence="1">
    <location>
        <begin position="12"/>
        <end position="35"/>
    </location>
</feature>
<evidence type="ECO:0000313" key="2">
    <source>
        <dbReference type="EMBL" id="TPX32981.1"/>
    </source>
</evidence>
<dbReference type="EMBL" id="QEAO01000024">
    <property type="protein sequence ID" value="TPX32981.1"/>
    <property type="molecule type" value="Genomic_DNA"/>
</dbReference>
<keyword evidence="1" id="KW-0812">Transmembrane</keyword>
<evidence type="ECO:0000256" key="1">
    <source>
        <dbReference type="SAM" id="Phobius"/>
    </source>
</evidence>